<dbReference type="GO" id="GO:0003887">
    <property type="term" value="F:DNA-directed DNA polymerase activity"/>
    <property type="evidence" value="ECO:0007669"/>
    <property type="project" value="UniProtKB-EC"/>
</dbReference>
<dbReference type="RefSeq" id="WP_226384783.1">
    <property type="nucleotide sequence ID" value="NZ_JADCKA010000002.1"/>
</dbReference>
<dbReference type="Gene3D" id="3.40.50.300">
    <property type="entry name" value="P-loop containing nucleotide triphosphate hydrolases"/>
    <property type="match status" value="1"/>
</dbReference>
<dbReference type="SUPFAM" id="SSF52540">
    <property type="entry name" value="P-loop containing nucleoside triphosphate hydrolases"/>
    <property type="match status" value="1"/>
</dbReference>
<protein>
    <recommendedName>
        <fullName evidence="2">DNA polymerase III subunit delta</fullName>
        <ecNumber evidence="1">2.7.7.7</ecNumber>
    </recommendedName>
</protein>
<keyword evidence="12" id="KW-1185">Reference proteome</keyword>
<name>A0ABR9QW57_9FIRM</name>
<evidence type="ECO:0000256" key="3">
    <source>
        <dbReference type="ARBA" id="ARBA00022679"/>
    </source>
</evidence>
<evidence type="ECO:0000256" key="8">
    <source>
        <dbReference type="ARBA" id="ARBA00049244"/>
    </source>
</evidence>
<gene>
    <name evidence="11" type="primary">holA</name>
    <name evidence="11" type="ORF">INF20_02340</name>
</gene>
<comment type="caution">
    <text evidence="11">The sequence shown here is derived from an EMBL/GenBank/DDBJ whole genome shotgun (WGS) entry which is preliminary data.</text>
</comment>
<comment type="similarity">
    <text evidence="7">Belongs to the DNA polymerase HolA subunit family.</text>
</comment>
<proteinExistence type="inferred from homology"/>
<dbReference type="InterPro" id="IPR008921">
    <property type="entry name" value="DNA_pol3_clamp-load_cplx_C"/>
</dbReference>
<accession>A0ABR9QW57</accession>
<dbReference type="EMBL" id="JADCKA010000002">
    <property type="protein sequence ID" value="MBE5035117.1"/>
    <property type="molecule type" value="Genomic_DNA"/>
</dbReference>
<dbReference type="Gene3D" id="1.10.8.60">
    <property type="match status" value="1"/>
</dbReference>
<dbReference type="Pfam" id="PF21694">
    <property type="entry name" value="DNA_pol3_delta_C"/>
    <property type="match status" value="1"/>
</dbReference>
<evidence type="ECO:0000256" key="1">
    <source>
        <dbReference type="ARBA" id="ARBA00012417"/>
    </source>
</evidence>
<dbReference type="InterPro" id="IPR027417">
    <property type="entry name" value="P-loop_NTPase"/>
</dbReference>
<dbReference type="Proteomes" id="UP001516588">
    <property type="component" value="Unassembled WGS sequence"/>
</dbReference>
<dbReference type="PANTHER" id="PTHR34388">
    <property type="entry name" value="DNA POLYMERASE III SUBUNIT DELTA"/>
    <property type="match status" value="1"/>
</dbReference>
<keyword evidence="6" id="KW-0239">DNA-directed DNA polymerase</keyword>
<dbReference type="Gene3D" id="1.20.272.10">
    <property type="match status" value="1"/>
</dbReference>
<evidence type="ECO:0000313" key="12">
    <source>
        <dbReference type="Proteomes" id="UP001516588"/>
    </source>
</evidence>
<dbReference type="InterPro" id="IPR005790">
    <property type="entry name" value="DNA_polIII_delta"/>
</dbReference>
<evidence type="ECO:0000256" key="7">
    <source>
        <dbReference type="ARBA" id="ARBA00034754"/>
    </source>
</evidence>
<evidence type="ECO:0000256" key="6">
    <source>
        <dbReference type="ARBA" id="ARBA00022932"/>
    </source>
</evidence>
<evidence type="ECO:0000256" key="5">
    <source>
        <dbReference type="ARBA" id="ARBA00022705"/>
    </source>
</evidence>
<evidence type="ECO:0000256" key="2">
    <source>
        <dbReference type="ARBA" id="ARBA00017703"/>
    </source>
</evidence>
<organism evidence="11 12">
    <name type="scientific">Gallibacter intestinalis</name>
    <dbReference type="NCBI Taxonomy" id="2779356"/>
    <lineage>
        <taxon>Bacteria</taxon>
        <taxon>Bacillati</taxon>
        <taxon>Bacillota</taxon>
        <taxon>Clostridia</taxon>
        <taxon>Eubacteriales</taxon>
        <taxon>Eubacteriaceae</taxon>
        <taxon>Gallibacter</taxon>
    </lineage>
</organism>
<dbReference type="NCBIfam" id="TIGR01128">
    <property type="entry name" value="holA"/>
    <property type="match status" value="1"/>
</dbReference>
<comment type="catalytic activity">
    <reaction evidence="8">
        <text>DNA(n) + a 2'-deoxyribonucleoside 5'-triphosphate = DNA(n+1) + diphosphate</text>
        <dbReference type="Rhea" id="RHEA:22508"/>
        <dbReference type="Rhea" id="RHEA-COMP:17339"/>
        <dbReference type="Rhea" id="RHEA-COMP:17340"/>
        <dbReference type="ChEBI" id="CHEBI:33019"/>
        <dbReference type="ChEBI" id="CHEBI:61560"/>
        <dbReference type="ChEBI" id="CHEBI:173112"/>
        <dbReference type="EC" id="2.7.7.7"/>
    </reaction>
</comment>
<dbReference type="SUPFAM" id="SSF48019">
    <property type="entry name" value="post-AAA+ oligomerization domain-like"/>
    <property type="match status" value="1"/>
</dbReference>
<reference evidence="11 12" key="1">
    <citation type="submission" date="2020-10" db="EMBL/GenBank/DDBJ databases">
        <title>ChiBAC.</title>
        <authorList>
            <person name="Zenner C."/>
            <person name="Hitch T.C.A."/>
            <person name="Clavel T."/>
        </authorList>
    </citation>
    <scope>NUCLEOTIDE SEQUENCE [LARGE SCALE GENOMIC DNA]</scope>
    <source>
        <strain evidence="11 12">DSM 108706</strain>
    </source>
</reference>
<dbReference type="InterPro" id="IPR048466">
    <property type="entry name" value="DNA_pol3_delta-like_C"/>
</dbReference>
<feature type="domain" description="DNA polymerase III delta N-terminal" evidence="9">
    <location>
        <begin position="30"/>
        <end position="126"/>
    </location>
</feature>
<keyword evidence="5" id="KW-0235">DNA replication</keyword>
<evidence type="ECO:0000259" key="10">
    <source>
        <dbReference type="Pfam" id="PF21694"/>
    </source>
</evidence>
<keyword evidence="3 11" id="KW-0808">Transferase</keyword>
<dbReference type="InterPro" id="IPR010372">
    <property type="entry name" value="DNA_pol3_delta_N"/>
</dbReference>
<keyword evidence="4 11" id="KW-0548">Nucleotidyltransferase</keyword>
<sequence>MAFYGKQKKEHDFRRFQRDLKEDKFGELVLFCGEEEYLSSWACEMLIEKYINPVTKALDLDVINLELAQPDDIITSCETSPMLSERKIVLLKHYNGEFASELADYAKDMPSTVLLVITCKEADKRLAEKASLYEFGPLYREELEGFVSKRFKAADKNVSRGIITTLINESGYLNKDIDYNLYNLQGDLKKIIALSGDEITLDDIRSGISDNLEHGVFTLLDVISGNRKDKAFDLLHQLLLSGTDRFKLLASVISQLELMLQAKEMSEGGLRIGEIKKALKAHEYRVQKALDFARSYSISDLKRILSVAYTTDTRIKSGLLEGQLALEMLIAEI</sequence>
<dbReference type="Pfam" id="PF06144">
    <property type="entry name" value="DNA_pol3_delta"/>
    <property type="match status" value="1"/>
</dbReference>
<feature type="domain" description="DNA polymerase III delta subunit-like C-terminal" evidence="10">
    <location>
        <begin position="213"/>
        <end position="332"/>
    </location>
</feature>
<dbReference type="PANTHER" id="PTHR34388:SF1">
    <property type="entry name" value="DNA POLYMERASE III SUBUNIT DELTA"/>
    <property type="match status" value="1"/>
</dbReference>
<evidence type="ECO:0000259" key="9">
    <source>
        <dbReference type="Pfam" id="PF06144"/>
    </source>
</evidence>
<dbReference type="EC" id="2.7.7.7" evidence="1"/>
<evidence type="ECO:0000313" key="11">
    <source>
        <dbReference type="EMBL" id="MBE5035117.1"/>
    </source>
</evidence>
<evidence type="ECO:0000256" key="4">
    <source>
        <dbReference type="ARBA" id="ARBA00022695"/>
    </source>
</evidence>